<evidence type="ECO:0000259" key="7">
    <source>
        <dbReference type="PROSITE" id="PS50157"/>
    </source>
</evidence>
<dbReference type="GO" id="GO:0008270">
    <property type="term" value="F:zinc ion binding"/>
    <property type="evidence" value="ECO:0007669"/>
    <property type="project" value="UniProtKB-KW"/>
</dbReference>
<dbReference type="GO" id="GO:0000978">
    <property type="term" value="F:RNA polymerase II cis-regulatory region sequence-specific DNA binding"/>
    <property type="evidence" value="ECO:0007669"/>
    <property type="project" value="TreeGrafter"/>
</dbReference>
<dbReference type="Proteomes" id="UP000297245">
    <property type="component" value="Unassembled WGS sequence"/>
</dbReference>
<dbReference type="OrthoDB" id="654211at2759"/>
<evidence type="ECO:0000256" key="6">
    <source>
        <dbReference type="SAM" id="MobiDB-lite"/>
    </source>
</evidence>
<dbReference type="PROSITE" id="PS50157">
    <property type="entry name" value="ZINC_FINGER_C2H2_2"/>
    <property type="match status" value="2"/>
</dbReference>
<evidence type="ECO:0000256" key="5">
    <source>
        <dbReference type="PROSITE-ProRule" id="PRU00042"/>
    </source>
</evidence>
<evidence type="ECO:0000313" key="9">
    <source>
        <dbReference type="Proteomes" id="UP000297245"/>
    </source>
</evidence>
<dbReference type="Gene3D" id="3.30.160.60">
    <property type="entry name" value="Classic Zinc Finger"/>
    <property type="match status" value="1"/>
</dbReference>
<feature type="compositionally biased region" description="Low complexity" evidence="6">
    <location>
        <begin position="377"/>
        <end position="387"/>
    </location>
</feature>
<feature type="compositionally biased region" description="Polar residues" evidence="6">
    <location>
        <begin position="388"/>
        <end position="400"/>
    </location>
</feature>
<reference evidence="8 9" key="1">
    <citation type="journal article" date="2019" name="Nat. Ecol. Evol.">
        <title>Megaphylogeny resolves global patterns of mushroom evolution.</title>
        <authorList>
            <person name="Varga T."/>
            <person name="Krizsan K."/>
            <person name="Foldi C."/>
            <person name="Dima B."/>
            <person name="Sanchez-Garcia M."/>
            <person name="Sanchez-Ramirez S."/>
            <person name="Szollosi G.J."/>
            <person name="Szarkandi J.G."/>
            <person name="Papp V."/>
            <person name="Albert L."/>
            <person name="Andreopoulos W."/>
            <person name="Angelini C."/>
            <person name="Antonin V."/>
            <person name="Barry K.W."/>
            <person name="Bougher N.L."/>
            <person name="Buchanan P."/>
            <person name="Buyck B."/>
            <person name="Bense V."/>
            <person name="Catcheside P."/>
            <person name="Chovatia M."/>
            <person name="Cooper J."/>
            <person name="Damon W."/>
            <person name="Desjardin D."/>
            <person name="Finy P."/>
            <person name="Geml J."/>
            <person name="Haridas S."/>
            <person name="Hughes K."/>
            <person name="Justo A."/>
            <person name="Karasinski D."/>
            <person name="Kautmanova I."/>
            <person name="Kiss B."/>
            <person name="Kocsube S."/>
            <person name="Kotiranta H."/>
            <person name="LaButti K.M."/>
            <person name="Lechner B.E."/>
            <person name="Liimatainen K."/>
            <person name="Lipzen A."/>
            <person name="Lukacs Z."/>
            <person name="Mihaltcheva S."/>
            <person name="Morgado L.N."/>
            <person name="Niskanen T."/>
            <person name="Noordeloos M.E."/>
            <person name="Ohm R.A."/>
            <person name="Ortiz-Santana B."/>
            <person name="Ovrebo C."/>
            <person name="Racz N."/>
            <person name="Riley R."/>
            <person name="Savchenko A."/>
            <person name="Shiryaev A."/>
            <person name="Soop K."/>
            <person name="Spirin V."/>
            <person name="Szebenyi C."/>
            <person name="Tomsovsky M."/>
            <person name="Tulloss R.E."/>
            <person name="Uehling J."/>
            <person name="Grigoriev I.V."/>
            <person name="Vagvolgyi C."/>
            <person name="Papp T."/>
            <person name="Martin F.M."/>
            <person name="Miettinen O."/>
            <person name="Hibbett D.S."/>
            <person name="Nagy L.G."/>
        </authorList>
    </citation>
    <scope>NUCLEOTIDE SEQUENCE [LARGE SCALE GENOMIC DNA]</scope>
    <source>
        <strain evidence="8 9">CBS 962.96</strain>
    </source>
</reference>
<gene>
    <name evidence="8" type="ORF">K435DRAFT_833259</name>
</gene>
<dbReference type="SUPFAM" id="SSF57667">
    <property type="entry name" value="beta-beta-alpha zinc fingers"/>
    <property type="match status" value="2"/>
</dbReference>
<dbReference type="GO" id="GO:0000981">
    <property type="term" value="F:DNA-binding transcription factor activity, RNA polymerase II-specific"/>
    <property type="evidence" value="ECO:0007669"/>
    <property type="project" value="TreeGrafter"/>
</dbReference>
<evidence type="ECO:0000256" key="2">
    <source>
        <dbReference type="ARBA" id="ARBA00022737"/>
    </source>
</evidence>
<keyword evidence="3 5" id="KW-0863">Zinc-finger</keyword>
<keyword evidence="2" id="KW-0677">Repeat</keyword>
<dbReference type="GO" id="GO:0005634">
    <property type="term" value="C:nucleus"/>
    <property type="evidence" value="ECO:0007669"/>
    <property type="project" value="UniProtKB-ARBA"/>
</dbReference>
<sequence>MPSYHPLAPQLIFYVFHIAIRSTHTLRSQGVLNLQTEMDTSDDSLVKKQLRASFFERQKCHVCGKLLKYGTDLNRHILRHFRPKPHSCEFSGCKFRCSYLSNLKIHLRIHSNVKPEICPEPDCSFTTRNSGSLTYHRKRKHGYVPRDRFANPELKTARMRLAQYLNIENSLPAPDQAVSRSPKVKMEECETDPKPNPNKDLVALVPSDSQFYQPYSQTHSQSHVPSVFGQAPPYLTTHPSSSTAWYSQRRYCALSPSAYTSNTLNFDFSSSMMAGYPQLNVNSNFKIPLHNSNVMLPAYQAGLSPGASSYDSVNTPYPFGHASSGFGSLFGGFGASIGNSGWLNSQFRPQLQGPMDPLFPAFYDGPSNTINGTNFASGSGSVSGSGSQVEFESTTTSQVPSIPAPENDDSDCNQQGPSADLNFSAEPSGIPASSPQFPQHFGESGVELATAWGIETLCAEDTLNATSDSSVDLSGSSSFFSLPALDPLPGWEGLGMSSQATGFNNCSSYDMSQPLLPPAPSSSS</sequence>
<feature type="domain" description="C2H2-type" evidence="7">
    <location>
        <begin position="86"/>
        <end position="115"/>
    </location>
</feature>
<dbReference type="InterPro" id="IPR013087">
    <property type="entry name" value="Znf_C2H2_type"/>
</dbReference>
<evidence type="ECO:0000256" key="4">
    <source>
        <dbReference type="ARBA" id="ARBA00022833"/>
    </source>
</evidence>
<name>A0A4V4HIT9_DENBC</name>
<organism evidence="8 9">
    <name type="scientific">Dendrothele bispora (strain CBS 962.96)</name>
    <dbReference type="NCBI Taxonomy" id="1314807"/>
    <lineage>
        <taxon>Eukaryota</taxon>
        <taxon>Fungi</taxon>
        <taxon>Dikarya</taxon>
        <taxon>Basidiomycota</taxon>
        <taxon>Agaricomycotina</taxon>
        <taxon>Agaricomycetes</taxon>
        <taxon>Agaricomycetidae</taxon>
        <taxon>Agaricales</taxon>
        <taxon>Agaricales incertae sedis</taxon>
        <taxon>Dendrothele</taxon>
    </lineage>
</organism>
<accession>A0A4V4HIT9</accession>
<dbReference type="InterPro" id="IPR036236">
    <property type="entry name" value="Znf_C2H2_sf"/>
</dbReference>
<dbReference type="AlphaFoldDB" id="A0A4V4HIT9"/>
<dbReference type="PROSITE" id="PS00028">
    <property type="entry name" value="ZINC_FINGER_C2H2_1"/>
    <property type="match status" value="2"/>
</dbReference>
<dbReference type="PANTHER" id="PTHR19818:SF139">
    <property type="entry name" value="PAIR-RULE PROTEIN ODD-PAIRED"/>
    <property type="match status" value="1"/>
</dbReference>
<feature type="region of interest" description="Disordered" evidence="6">
    <location>
        <begin position="374"/>
        <end position="435"/>
    </location>
</feature>
<dbReference type="InterPro" id="IPR050329">
    <property type="entry name" value="GLI_C2H2-zinc-finger"/>
</dbReference>
<keyword evidence="4" id="KW-0862">Zinc</keyword>
<proteinExistence type="predicted"/>
<keyword evidence="1" id="KW-0479">Metal-binding</keyword>
<dbReference type="EMBL" id="ML179036">
    <property type="protein sequence ID" value="THV07966.1"/>
    <property type="molecule type" value="Genomic_DNA"/>
</dbReference>
<feature type="domain" description="C2H2-type" evidence="7">
    <location>
        <begin position="58"/>
        <end position="85"/>
    </location>
</feature>
<evidence type="ECO:0000256" key="3">
    <source>
        <dbReference type="ARBA" id="ARBA00022771"/>
    </source>
</evidence>
<protein>
    <recommendedName>
        <fullName evidence="7">C2H2-type domain-containing protein</fullName>
    </recommendedName>
</protein>
<evidence type="ECO:0000256" key="1">
    <source>
        <dbReference type="ARBA" id="ARBA00022723"/>
    </source>
</evidence>
<dbReference type="PANTHER" id="PTHR19818">
    <property type="entry name" value="ZINC FINGER PROTEIN ZIC AND GLI"/>
    <property type="match status" value="1"/>
</dbReference>
<dbReference type="SMART" id="SM00355">
    <property type="entry name" value="ZnF_C2H2"/>
    <property type="match status" value="3"/>
</dbReference>
<evidence type="ECO:0000313" key="8">
    <source>
        <dbReference type="EMBL" id="THV07966.1"/>
    </source>
</evidence>
<dbReference type="GO" id="GO:0045944">
    <property type="term" value="P:positive regulation of transcription by RNA polymerase II"/>
    <property type="evidence" value="ECO:0007669"/>
    <property type="project" value="UniProtKB-ARBA"/>
</dbReference>
<keyword evidence="9" id="KW-1185">Reference proteome</keyword>